<proteinExistence type="predicted"/>
<feature type="non-terminal residue" evidence="1">
    <location>
        <position position="1"/>
    </location>
</feature>
<protein>
    <submittedName>
        <fullName evidence="1">Uncharacterized protein</fullName>
    </submittedName>
</protein>
<dbReference type="EMBL" id="BLLF01001629">
    <property type="protein sequence ID" value="GFH20411.1"/>
    <property type="molecule type" value="Genomic_DNA"/>
</dbReference>
<dbReference type="SUPFAM" id="SSF50891">
    <property type="entry name" value="Cyclophilin-like"/>
    <property type="match status" value="1"/>
</dbReference>
<organism evidence="1 2">
    <name type="scientific">Haematococcus lacustris</name>
    <name type="common">Green alga</name>
    <name type="synonym">Haematococcus pluvialis</name>
    <dbReference type="NCBI Taxonomy" id="44745"/>
    <lineage>
        <taxon>Eukaryota</taxon>
        <taxon>Viridiplantae</taxon>
        <taxon>Chlorophyta</taxon>
        <taxon>core chlorophytes</taxon>
        <taxon>Chlorophyceae</taxon>
        <taxon>CS clade</taxon>
        <taxon>Chlamydomonadales</taxon>
        <taxon>Haematococcaceae</taxon>
        <taxon>Haematococcus</taxon>
    </lineage>
</organism>
<keyword evidence="2" id="KW-1185">Reference proteome</keyword>
<gene>
    <name evidence="1" type="ORF">HaLaN_17523</name>
</gene>
<sequence>MDLASGTKPLGRLVVELYHDLSPVGATHLRNRCLSGSKATLQGGTAHKLQAGYAVWLGKSAAAADCFRVPLCSRLRHVELGAVSLSLN</sequence>
<feature type="non-terminal residue" evidence="1">
    <location>
        <position position="88"/>
    </location>
</feature>
<name>A0A699ZE48_HAELA</name>
<dbReference type="AlphaFoldDB" id="A0A699ZE48"/>
<dbReference type="InterPro" id="IPR029000">
    <property type="entry name" value="Cyclophilin-like_dom_sf"/>
</dbReference>
<comment type="caution">
    <text evidence="1">The sequence shown here is derived from an EMBL/GenBank/DDBJ whole genome shotgun (WGS) entry which is preliminary data.</text>
</comment>
<dbReference type="Proteomes" id="UP000485058">
    <property type="component" value="Unassembled WGS sequence"/>
</dbReference>
<reference evidence="1 2" key="1">
    <citation type="submission" date="2020-02" db="EMBL/GenBank/DDBJ databases">
        <title>Draft genome sequence of Haematococcus lacustris strain NIES-144.</title>
        <authorList>
            <person name="Morimoto D."/>
            <person name="Nakagawa S."/>
            <person name="Yoshida T."/>
            <person name="Sawayama S."/>
        </authorList>
    </citation>
    <scope>NUCLEOTIDE SEQUENCE [LARGE SCALE GENOMIC DNA]</scope>
    <source>
        <strain evidence="1 2">NIES-144</strain>
    </source>
</reference>
<evidence type="ECO:0000313" key="1">
    <source>
        <dbReference type="EMBL" id="GFH20411.1"/>
    </source>
</evidence>
<evidence type="ECO:0000313" key="2">
    <source>
        <dbReference type="Proteomes" id="UP000485058"/>
    </source>
</evidence>
<accession>A0A699ZE48</accession>